<keyword evidence="1" id="KW-0145">Chemotaxis</keyword>
<dbReference type="PANTHER" id="PTHR43693:SF1">
    <property type="entry name" value="PROTEIN PHOSPHATASE CHEZ"/>
    <property type="match status" value="1"/>
</dbReference>
<dbReference type="GO" id="GO:0006935">
    <property type="term" value="P:chemotaxis"/>
    <property type="evidence" value="ECO:0007669"/>
    <property type="project" value="UniProtKB-KW"/>
</dbReference>
<sequence>MRVDVRALGECNRLAERGAERAAAGLADLTGTDLAVEVTGASVARGEDLAEAFAGRESIGVSVGLRGGLEGEAVLAFDAANVDALLSLLPGGASVERSAVTEVGNIALGGFLDGWANYLGKAIDMTPPRYFEADGAAVLPDGALAGDGVFLFESRLDATTTDLDFSIYMLPDSGPFRDLIVGKTAPAATAGAEAAGVAGEGGGTAVPYESLSTFASLAKRGSTNAADNISMMTGLDTTVDVSRLRFVPLADVPAEVGVEPHAGTVFELQGEPSGYLAILFEEESAATIAESMLPSEPDEPLGGMAENALCELGNVMTSGFIDGWANVLGTSITHSPPEFVHDIGSATISPLVAKLSRRQDYGFVIDAAIQTEGVQARCDVYALPDERELTRALDRLSET</sequence>
<dbReference type="CDD" id="cd17911">
    <property type="entry name" value="CheC_ClassIII"/>
    <property type="match status" value="2"/>
</dbReference>
<evidence type="ECO:0000259" key="3">
    <source>
        <dbReference type="Pfam" id="PF04509"/>
    </source>
</evidence>
<accession>A0ABD5YCP9</accession>
<dbReference type="PANTHER" id="PTHR43693">
    <property type="entry name" value="PROTEIN PHOSPHATASE CHEZ"/>
    <property type="match status" value="1"/>
</dbReference>
<proteinExistence type="predicted"/>
<evidence type="ECO:0000313" key="4">
    <source>
        <dbReference type="EMBL" id="MFC7185318.1"/>
    </source>
</evidence>
<dbReference type="Gene3D" id="3.40.1550.10">
    <property type="entry name" value="CheC-like"/>
    <property type="match status" value="2"/>
</dbReference>
<reference evidence="4 5" key="1">
    <citation type="journal article" date="2019" name="Int. J. Syst. Evol. Microbiol.">
        <title>The Global Catalogue of Microorganisms (GCM) 10K type strain sequencing project: providing services to taxonomists for standard genome sequencing and annotation.</title>
        <authorList>
            <consortium name="The Broad Institute Genomics Platform"/>
            <consortium name="The Broad Institute Genome Sequencing Center for Infectious Disease"/>
            <person name="Wu L."/>
            <person name="Ma J."/>
        </authorList>
    </citation>
    <scope>NUCLEOTIDE SEQUENCE [LARGE SCALE GENOMIC DNA]</scope>
    <source>
        <strain evidence="4 5">Q85</strain>
    </source>
</reference>
<dbReference type="RefSeq" id="WP_267662306.1">
    <property type="nucleotide sequence ID" value="NZ_JAODIX010000001.1"/>
</dbReference>
<dbReference type="InterPro" id="IPR050992">
    <property type="entry name" value="CheZ_family_phosphatases"/>
</dbReference>
<dbReference type="EMBL" id="JBHSZZ010000001">
    <property type="protein sequence ID" value="MFC7185318.1"/>
    <property type="molecule type" value="Genomic_DNA"/>
</dbReference>
<dbReference type="SUPFAM" id="SSF103039">
    <property type="entry name" value="CheC-like"/>
    <property type="match status" value="2"/>
</dbReference>
<dbReference type="GO" id="GO:0016787">
    <property type="term" value="F:hydrolase activity"/>
    <property type="evidence" value="ECO:0007669"/>
    <property type="project" value="UniProtKB-KW"/>
</dbReference>
<feature type="domain" description="CheC-like protein" evidence="3">
    <location>
        <begin position="96"/>
        <end position="129"/>
    </location>
</feature>
<dbReference type="Pfam" id="PF04509">
    <property type="entry name" value="CheC"/>
    <property type="match status" value="2"/>
</dbReference>
<dbReference type="AlphaFoldDB" id="A0ABD5YCP9"/>
<evidence type="ECO:0000256" key="1">
    <source>
        <dbReference type="ARBA" id="ARBA00022500"/>
    </source>
</evidence>
<dbReference type="InterPro" id="IPR028976">
    <property type="entry name" value="CheC-like_sf"/>
</dbReference>
<gene>
    <name evidence="4" type="ORF">ACFQMK_00040</name>
</gene>
<evidence type="ECO:0000256" key="2">
    <source>
        <dbReference type="ARBA" id="ARBA00022801"/>
    </source>
</evidence>
<keyword evidence="2" id="KW-0378">Hydrolase</keyword>
<feature type="domain" description="CheC-like protein" evidence="3">
    <location>
        <begin position="304"/>
        <end position="340"/>
    </location>
</feature>
<evidence type="ECO:0000313" key="5">
    <source>
        <dbReference type="Proteomes" id="UP001596390"/>
    </source>
</evidence>
<name>A0ABD5YCP9_9EURY</name>
<protein>
    <submittedName>
        <fullName evidence="4">Chemotaxis protein CheC</fullName>
    </submittedName>
</protein>
<dbReference type="InterPro" id="IPR007597">
    <property type="entry name" value="CheC"/>
</dbReference>
<organism evidence="4 5">
    <name type="scientific">Halorubrum yunnanense</name>
    <dbReference type="NCBI Taxonomy" id="1526162"/>
    <lineage>
        <taxon>Archaea</taxon>
        <taxon>Methanobacteriati</taxon>
        <taxon>Methanobacteriota</taxon>
        <taxon>Stenosarchaea group</taxon>
        <taxon>Halobacteria</taxon>
        <taxon>Halobacteriales</taxon>
        <taxon>Haloferacaceae</taxon>
        <taxon>Halorubrum</taxon>
    </lineage>
</organism>
<dbReference type="Proteomes" id="UP001596390">
    <property type="component" value="Unassembled WGS sequence"/>
</dbReference>
<keyword evidence="5" id="KW-1185">Reference proteome</keyword>
<comment type="caution">
    <text evidence="4">The sequence shown here is derived from an EMBL/GenBank/DDBJ whole genome shotgun (WGS) entry which is preliminary data.</text>
</comment>